<dbReference type="RefSeq" id="WP_131885917.1">
    <property type="nucleotide sequence ID" value="NZ_CP143053.1"/>
</dbReference>
<evidence type="ECO:0000313" key="2">
    <source>
        <dbReference type="EMBL" id="TCW23353.1"/>
    </source>
</evidence>
<feature type="region of interest" description="Disordered" evidence="1">
    <location>
        <begin position="220"/>
        <end position="261"/>
    </location>
</feature>
<reference evidence="2 3" key="1">
    <citation type="submission" date="2019-03" db="EMBL/GenBank/DDBJ databases">
        <title>Root nodule microbial communities of legume samples collected from USA, Mexico and Botswana.</title>
        <authorList>
            <person name="Hirsch A."/>
        </authorList>
    </citation>
    <scope>NUCLEOTIDE SEQUENCE [LARGE SCALE GENOMIC DNA]</scope>
    <source>
        <strain evidence="2 3">55</strain>
    </source>
</reference>
<dbReference type="SUPFAM" id="SSF53474">
    <property type="entry name" value="alpha/beta-Hydrolases"/>
    <property type="match status" value="1"/>
</dbReference>
<evidence type="ECO:0000313" key="3">
    <source>
        <dbReference type="Proteomes" id="UP000295805"/>
    </source>
</evidence>
<dbReference type="InterPro" id="IPR029058">
    <property type="entry name" value="AB_hydrolase_fold"/>
</dbReference>
<name>A0A4R3ZSV0_9ACTN</name>
<protein>
    <recommendedName>
        <fullName evidence="4">Alpha/beta hydrolase family protein</fullName>
    </recommendedName>
</protein>
<sequence>MQWPTPGQVNPRRSHTWESAAAAGVADLSRLVRLHPSDPLVLIGVCSGTRVIYDWMDAHPEDLDRVVAVGMIGDPYRPRDRWLDGTPDPGGQGVAGLRRGPIPERTHWVSVPGDPLSGVLPDCLLRGVVRASALAPDQVYDELLEDLPDTRPRLAARLKLAQQPAQWSPQLLRRLDDAVAVLTTYREREYAAMYESGEDGASPLTRLAAAIVDLVAARDREGGGDSGQSGDGGVAGHGLGSGAGWSHGARPQLSEYASGLA</sequence>
<comment type="caution">
    <text evidence="2">The sequence shown here is derived from an EMBL/GenBank/DDBJ whole genome shotgun (WGS) entry which is preliminary data.</text>
</comment>
<proteinExistence type="predicted"/>
<dbReference type="AlphaFoldDB" id="A0A4R3ZSV0"/>
<dbReference type="EMBL" id="SMCX01000013">
    <property type="protein sequence ID" value="TCW23353.1"/>
    <property type="molecule type" value="Genomic_DNA"/>
</dbReference>
<dbReference type="Gene3D" id="3.40.50.1820">
    <property type="entry name" value="alpha/beta hydrolase"/>
    <property type="match status" value="1"/>
</dbReference>
<evidence type="ECO:0008006" key="4">
    <source>
        <dbReference type="Google" id="ProtNLM"/>
    </source>
</evidence>
<dbReference type="Proteomes" id="UP000295805">
    <property type="component" value="Unassembled WGS sequence"/>
</dbReference>
<dbReference type="GeneID" id="89532121"/>
<gene>
    <name evidence="2" type="ORF">EDD19_11343</name>
</gene>
<evidence type="ECO:0000256" key="1">
    <source>
        <dbReference type="SAM" id="MobiDB-lite"/>
    </source>
</evidence>
<feature type="compositionally biased region" description="Gly residues" evidence="1">
    <location>
        <begin position="224"/>
        <end position="245"/>
    </location>
</feature>
<organism evidence="2 3">
    <name type="scientific">Dietzia cinnamea</name>
    <dbReference type="NCBI Taxonomy" id="321318"/>
    <lineage>
        <taxon>Bacteria</taxon>
        <taxon>Bacillati</taxon>
        <taxon>Actinomycetota</taxon>
        <taxon>Actinomycetes</taxon>
        <taxon>Mycobacteriales</taxon>
        <taxon>Dietziaceae</taxon>
        <taxon>Dietzia</taxon>
    </lineage>
</organism>
<accession>A0A4R3ZSV0</accession>